<dbReference type="PANTHER" id="PTHR30619">
    <property type="entry name" value="DNA INTERNALIZATION/COMPETENCE PROTEIN COMEC/REC2"/>
    <property type="match status" value="1"/>
</dbReference>
<reference evidence="10" key="1">
    <citation type="journal article" date="2014" name="Int. J. Syst. Evol. Microbiol.">
        <title>Complete genome sequence of Corynebacterium casei LMG S-19264T (=DSM 44701T), isolated from a smear-ripened cheese.</title>
        <authorList>
            <consortium name="US DOE Joint Genome Institute (JGI-PGF)"/>
            <person name="Walter F."/>
            <person name="Albersmeier A."/>
            <person name="Kalinowski J."/>
            <person name="Ruckert C."/>
        </authorList>
    </citation>
    <scope>NUCLEOTIDE SEQUENCE</scope>
    <source>
        <strain evidence="10">CGMCC 1.12181</strain>
    </source>
</reference>
<evidence type="ECO:0000259" key="9">
    <source>
        <dbReference type="Pfam" id="PF13567"/>
    </source>
</evidence>
<dbReference type="NCBIfam" id="TIGR00361">
    <property type="entry name" value="ComEC_Rec2"/>
    <property type="match status" value="1"/>
</dbReference>
<accession>A0A917FT14</accession>
<keyword evidence="3 6" id="KW-0812">Transmembrane</keyword>
<dbReference type="InterPro" id="IPR004477">
    <property type="entry name" value="ComEC_N"/>
</dbReference>
<name>A0A917FT14_9GAMM</name>
<dbReference type="Gene3D" id="3.60.15.10">
    <property type="entry name" value="Ribonuclease Z/Hydroxyacylglutathione hydrolase-like"/>
    <property type="match status" value="1"/>
</dbReference>
<organism evidence="10 11">
    <name type="scientific">Marinicella pacifica</name>
    <dbReference type="NCBI Taxonomy" id="1171543"/>
    <lineage>
        <taxon>Bacteria</taxon>
        <taxon>Pseudomonadati</taxon>
        <taxon>Pseudomonadota</taxon>
        <taxon>Gammaproteobacteria</taxon>
        <taxon>Lysobacterales</taxon>
        <taxon>Marinicellaceae</taxon>
        <taxon>Marinicella</taxon>
    </lineage>
</organism>
<dbReference type="InterPro" id="IPR035681">
    <property type="entry name" value="ComA-like_MBL"/>
</dbReference>
<evidence type="ECO:0000256" key="6">
    <source>
        <dbReference type="SAM" id="Phobius"/>
    </source>
</evidence>
<dbReference type="AlphaFoldDB" id="A0A917FT14"/>
<feature type="transmembrane region" description="Helical" evidence="6">
    <location>
        <begin position="355"/>
        <end position="374"/>
    </location>
</feature>
<dbReference type="InterPro" id="IPR025405">
    <property type="entry name" value="DUF4131"/>
</dbReference>
<dbReference type="PANTHER" id="PTHR30619:SF1">
    <property type="entry name" value="RECOMBINATION PROTEIN 2"/>
    <property type="match status" value="1"/>
</dbReference>
<dbReference type="InterPro" id="IPR001279">
    <property type="entry name" value="Metallo-B-lactamas"/>
</dbReference>
<feature type="transmembrane region" description="Helical" evidence="6">
    <location>
        <begin position="302"/>
        <end position="321"/>
    </location>
</feature>
<dbReference type="Pfam" id="PF13567">
    <property type="entry name" value="DUF4131"/>
    <property type="match status" value="1"/>
</dbReference>
<feature type="transmembrane region" description="Helical" evidence="6">
    <location>
        <begin position="224"/>
        <end position="247"/>
    </location>
</feature>
<keyword evidence="4 6" id="KW-1133">Transmembrane helix</keyword>
<evidence type="ECO:0000256" key="3">
    <source>
        <dbReference type="ARBA" id="ARBA00022692"/>
    </source>
</evidence>
<evidence type="ECO:0000259" key="8">
    <source>
        <dbReference type="Pfam" id="PF03772"/>
    </source>
</evidence>
<sequence length="743" mass="83887">MWLPNLTVGGIWFLAGAVVCAITIRLWSRFTPYGLGYLSGLLLVLVSANSQQKQQITRMEHRSIQAVITDLPVVSPHKTSFILETADHQKILVSHYRGFQTRAATTPIPDYKPGEQYHFEVLLKPPHGTANGVGFDRERWLFRHGIDAVGSIQQARQSENLRPAFRTSLTIKINQWRHHVSGQLNRLFPDSRSNALLHALSIGDKSRFEPQDHRLFQTTGTAHIIAISGLHIGMVAAIGGGLGWLLFAVFPQQRIPRPLIQVMIGLSLAIAYAALAGFAVSTQRALIMLSVYACFKWIRRSAYAWDVWSVSLLLVLISDPLSVLDNGFWLSFWAVAVLIFAFQGRPTSSPNWLNFIKVQWLLLIGMMPLSFLQFGNLKLFTPLVNLIAIPLMTVLLIPFLLVMLFWLHLSPDVPMILVNHLDSVSRLFWRLLDWFDTMAVTPISWSVYGIWSLVLLTLAAIILLMPKAIPQRFWALLLIPIALWPPTDRPAVGHFRADILDVGQGTSVLIRTRNHHILYDVGARFPSGYNFADATIVPLLKHHRIHYLDRVILSHKDNDHAGAYPALNKAIKIGQTFSTDGRHMPCVAGQAWTWDQVRFEIISPYNLQPYLNNNSSCVLKVNGSGFSFLLTGDIEQAVEYRLSQHHRQQIQSDVLLIPHHGSNTSSTSEFVSAVNPQLAINSSGAYNQFKHPTEQVKANYENLKIPIIDTQTSGRITLITPKNKTDSFKTFQFRHQNPRIWRR</sequence>
<protein>
    <submittedName>
        <fullName evidence="10">DNA internalization-related competence protein ComEC/Rec2</fullName>
    </submittedName>
</protein>
<feature type="transmembrane region" description="Helical" evidence="6">
    <location>
        <begin position="443"/>
        <end position="464"/>
    </location>
</feature>
<dbReference type="Proteomes" id="UP000605253">
    <property type="component" value="Unassembled WGS sequence"/>
</dbReference>
<keyword evidence="5 6" id="KW-0472">Membrane</keyword>
<evidence type="ECO:0000256" key="2">
    <source>
        <dbReference type="ARBA" id="ARBA00022475"/>
    </source>
</evidence>
<evidence type="ECO:0000313" key="11">
    <source>
        <dbReference type="Proteomes" id="UP000605253"/>
    </source>
</evidence>
<dbReference type="InterPro" id="IPR052159">
    <property type="entry name" value="Competence_DNA_uptake"/>
</dbReference>
<feature type="transmembrane region" description="Helical" evidence="6">
    <location>
        <begin position="259"/>
        <end position="281"/>
    </location>
</feature>
<evidence type="ECO:0000256" key="1">
    <source>
        <dbReference type="ARBA" id="ARBA00004651"/>
    </source>
</evidence>
<feature type="domain" description="Metallo-beta-lactamase" evidence="7">
    <location>
        <begin position="501"/>
        <end position="590"/>
    </location>
</feature>
<evidence type="ECO:0000256" key="5">
    <source>
        <dbReference type="ARBA" id="ARBA00023136"/>
    </source>
</evidence>
<reference evidence="10" key="2">
    <citation type="submission" date="2020-09" db="EMBL/GenBank/DDBJ databases">
        <authorList>
            <person name="Sun Q."/>
            <person name="Zhou Y."/>
        </authorList>
    </citation>
    <scope>NUCLEOTIDE SEQUENCE</scope>
    <source>
        <strain evidence="10">CGMCC 1.12181</strain>
    </source>
</reference>
<dbReference type="InterPro" id="IPR004797">
    <property type="entry name" value="Competence_ComEC/Rec2"/>
</dbReference>
<dbReference type="Pfam" id="PF03772">
    <property type="entry name" value="Competence"/>
    <property type="match status" value="1"/>
</dbReference>
<dbReference type="GO" id="GO:0030420">
    <property type="term" value="P:establishment of competence for transformation"/>
    <property type="evidence" value="ECO:0007669"/>
    <property type="project" value="InterPro"/>
</dbReference>
<evidence type="ECO:0000256" key="4">
    <source>
        <dbReference type="ARBA" id="ARBA00022989"/>
    </source>
</evidence>
<feature type="transmembrane region" description="Helical" evidence="6">
    <location>
        <begin position="30"/>
        <end position="49"/>
    </location>
</feature>
<feature type="domain" description="ComEC/Rec2-related protein" evidence="8">
    <location>
        <begin position="200"/>
        <end position="466"/>
    </location>
</feature>
<dbReference type="NCBIfam" id="TIGR00360">
    <property type="entry name" value="ComEC_N-term"/>
    <property type="match status" value="1"/>
</dbReference>
<evidence type="ECO:0000259" key="7">
    <source>
        <dbReference type="Pfam" id="PF00753"/>
    </source>
</evidence>
<keyword evidence="11" id="KW-1185">Reference proteome</keyword>
<dbReference type="Pfam" id="PF00753">
    <property type="entry name" value="Lactamase_B"/>
    <property type="match status" value="1"/>
</dbReference>
<comment type="subcellular location">
    <subcellularLocation>
        <location evidence="1">Cell membrane</location>
        <topology evidence="1">Multi-pass membrane protein</topology>
    </subcellularLocation>
</comment>
<dbReference type="EMBL" id="BMEO01000010">
    <property type="protein sequence ID" value="GGF99359.1"/>
    <property type="molecule type" value="Genomic_DNA"/>
</dbReference>
<feature type="transmembrane region" description="Helical" evidence="6">
    <location>
        <begin position="386"/>
        <end position="406"/>
    </location>
</feature>
<dbReference type="InterPro" id="IPR036866">
    <property type="entry name" value="RibonucZ/Hydroxyglut_hydro"/>
</dbReference>
<comment type="caution">
    <text evidence="10">The sequence shown here is derived from an EMBL/GenBank/DDBJ whole genome shotgun (WGS) entry which is preliminary data.</text>
</comment>
<keyword evidence="2" id="KW-1003">Cell membrane</keyword>
<dbReference type="RefSeq" id="WP_188365678.1">
    <property type="nucleotide sequence ID" value="NZ_BMEO01000010.1"/>
</dbReference>
<gene>
    <name evidence="10" type="primary">comA</name>
    <name evidence="10" type="ORF">GCM10011365_20770</name>
</gene>
<dbReference type="GO" id="GO:0005886">
    <property type="term" value="C:plasma membrane"/>
    <property type="evidence" value="ECO:0007669"/>
    <property type="project" value="UniProtKB-SubCell"/>
</dbReference>
<evidence type="ECO:0000313" key="10">
    <source>
        <dbReference type="EMBL" id="GGF99359.1"/>
    </source>
</evidence>
<proteinExistence type="predicted"/>
<dbReference type="CDD" id="cd07731">
    <property type="entry name" value="ComA-like_MBL-fold"/>
    <property type="match status" value="1"/>
</dbReference>
<dbReference type="SUPFAM" id="SSF56281">
    <property type="entry name" value="Metallo-hydrolase/oxidoreductase"/>
    <property type="match status" value="1"/>
</dbReference>
<feature type="domain" description="DUF4131" evidence="9">
    <location>
        <begin position="11"/>
        <end position="156"/>
    </location>
</feature>